<comment type="caution">
    <text evidence="2">The sequence shown here is derived from an EMBL/GenBank/DDBJ whole genome shotgun (WGS) entry which is preliminary data.</text>
</comment>
<sequence length="59" mass="7017">MERAEKFLFKLVIVQFLFLILTQIFFHQLNFLPEVKQLTKYEGVTKNTITDILETLKGK</sequence>
<keyword evidence="1" id="KW-1133">Transmembrane helix</keyword>
<dbReference type="InterPro" id="IPR035281">
    <property type="entry name" value="DUF5359"/>
</dbReference>
<reference evidence="2 3" key="1">
    <citation type="submission" date="2021-01" db="EMBL/GenBank/DDBJ databases">
        <title>Genome public.</title>
        <authorList>
            <person name="Liu C."/>
            <person name="Sun Q."/>
        </authorList>
    </citation>
    <scope>NUCLEOTIDE SEQUENCE [LARGE SCALE GENOMIC DNA]</scope>
    <source>
        <strain evidence="2 3">YIM B02564</strain>
    </source>
</reference>
<organism evidence="2 3">
    <name type="scientific">Neobacillus paridis</name>
    <dbReference type="NCBI Taxonomy" id="2803862"/>
    <lineage>
        <taxon>Bacteria</taxon>
        <taxon>Bacillati</taxon>
        <taxon>Bacillota</taxon>
        <taxon>Bacilli</taxon>
        <taxon>Bacillales</taxon>
        <taxon>Bacillaceae</taxon>
        <taxon>Neobacillus</taxon>
    </lineage>
</organism>
<dbReference type="Proteomes" id="UP000623967">
    <property type="component" value="Unassembled WGS sequence"/>
</dbReference>
<dbReference type="RefSeq" id="WP_202655375.1">
    <property type="nucleotide sequence ID" value="NZ_JAESWB010000278.1"/>
</dbReference>
<protein>
    <submittedName>
        <fullName evidence="2">YpfB family protein</fullName>
    </submittedName>
</protein>
<evidence type="ECO:0000313" key="3">
    <source>
        <dbReference type="Proteomes" id="UP000623967"/>
    </source>
</evidence>
<dbReference type="Pfam" id="PF17313">
    <property type="entry name" value="DUF5359"/>
    <property type="match status" value="1"/>
</dbReference>
<accession>A0ABS1TU86</accession>
<proteinExistence type="predicted"/>
<dbReference type="EMBL" id="JAESWB010000278">
    <property type="protein sequence ID" value="MBL4954118.1"/>
    <property type="molecule type" value="Genomic_DNA"/>
</dbReference>
<keyword evidence="3" id="KW-1185">Reference proteome</keyword>
<keyword evidence="1" id="KW-0812">Transmembrane</keyword>
<keyword evidence="1" id="KW-0472">Membrane</keyword>
<feature type="transmembrane region" description="Helical" evidence="1">
    <location>
        <begin position="7"/>
        <end position="26"/>
    </location>
</feature>
<name>A0ABS1TU86_9BACI</name>
<evidence type="ECO:0000313" key="2">
    <source>
        <dbReference type="EMBL" id="MBL4954118.1"/>
    </source>
</evidence>
<gene>
    <name evidence="2" type="ORF">JK635_18285</name>
</gene>
<evidence type="ECO:0000256" key="1">
    <source>
        <dbReference type="SAM" id="Phobius"/>
    </source>
</evidence>